<evidence type="ECO:0000256" key="1">
    <source>
        <dbReference type="SAM" id="Coils"/>
    </source>
</evidence>
<dbReference type="RefSeq" id="WP_088271554.1">
    <property type="nucleotide sequence ID" value="NZ_BMKI01000001.1"/>
</dbReference>
<comment type="caution">
    <text evidence="2">The sequence shown here is derived from an EMBL/GenBank/DDBJ whole genome shotgun (WGS) entry which is preliminary data.</text>
</comment>
<keyword evidence="1" id="KW-0175">Coiled coil</keyword>
<evidence type="ECO:0000313" key="3">
    <source>
        <dbReference type="Proteomes" id="UP000630615"/>
    </source>
</evidence>
<gene>
    <name evidence="2" type="ORF">GCM10011573_02290</name>
</gene>
<protein>
    <submittedName>
        <fullName evidence="2">Uncharacterized protein</fullName>
    </submittedName>
</protein>
<evidence type="ECO:0000313" key="2">
    <source>
        <dbReference type="EMBL" id="GGC76260.1"/>
    </source>
</evidence>
<reference evidence="3" key="1">
    <citation type="journal article" date="2019" name="Int. J. Syst. Evol. Microbiol.">
        <title>The Global Catalogue of Microorganisms (GCM) 10K type strain sequencing project: providing services to taxonomists for standard genome sequencing and annotation.</title>
        <authorList>
            <consortium name="The Broad Institute Genomics Platform"/>
            <consortium name="The Broad Institute Genome Sequencing Center for Infectious Disease"/>
            <person name="Wu L."/>
            <person name="Ma J."/>
        </authorList>
    </citation>
    <scope>NUCLEOTIDE SEQUENCE [LARGE SCALE GENOMIC DNA]</scope>
    <source>
        <strain evidence="3">CGMCC 1.15942</strain>
    </source>
</reference>
<dbReference type="EMBL" id="BMKI01000001">
    <property type="protein sequence ID" value="GGC76260.1"/>
    <property type="molecule type" value="Genomic_DNA"/>
</dbReference>
<keyword evidence="3" id="KW-1185">Reference proteome</keyword>
<accession>A0ABQ1NJN7</accession>
<sequence length="105" mass="13027">MDTEEAVRLEYQRSRADLEEQEDTVKFFIRNGQEYTEDIFAHTHRLLSKRGHSQEIIQDMQRALQWNEADYLEELELERRELLMQQEEVEQHYRKKRQELEEQEE</sequence>
<dbReference type="Proteomes" id="UP000630615">
    <property type="component" value="Unassembled WGS sequence"/>
</dbReference>
<organism evidence="2 3">
    <name type="scientific">Enterococcus wangshanyuanii</name>
    <dbReference type="NCBI Taxonomy" id="2005703"/>
    <lineage>
        <taxon>Bacteria</taxon>
        <taxon>Bacillati</taxon>
        <taxon>Bacillota</taxon>
        <taxon>Bacilli</taxon>
        <taxon>Lactobacillales</taxon>
        <taxon>Enterococcaceae</taxon>
        <taxon>Enterococcus</taxon>
    </lineage>
</organism>
<proteinExistence type="predicted"/>
<name>A0ABQ1NJN7_9ENTE</name>
<feature type="coiled-coil region" evidence="1">
    <location>
        <begin position="72"/>
        <end position="103"/>
    </location>
</feature>